<comment type="caution">
    <text evidence="1">The sequence shown here is derived from an EMBL/GenBank/DDBJ whole genome shotgun (WGS) entry which is preliminary data.</text>
</comment>
<dbReference type="Proteomes" id="UP001597526">
    <property type="component" value="Unassembled WGS sequence"/>
</dbReference>
<name>A0ABW5MVK8_9FLAO</name>
<evidence type="ECO:0000313" key="2">
    <source>
        <dbReference type="Proteomes" id="UP001597526"/>
    </source>
</evidence>
<proteinExistence type="predicted"/>
<reference evidence="2" key="1">
    <citation type="journal article" date="2019" name="Int. J. Syst. Evol. Microbiol.">
        <title>The Global Catalogue of Microorganisms (GCM) 10K type strain sequencing project: providing services to taxonomists for standard genome sequencing and annotation.</title>
        <authorList>
            <consortium name="The Broad Institute Genomics Platform"/>
            <consortium name="The Broad Institute Genome Sequencing Center for Infectious Disease"/>
            <person name="Wu L."/>
            <person name="Ma J."/>
        </authorList>
    </citation>
    <scope>NUCLEOTIDE SEQUENCE [LARGE SCALE GENOMIC DNA]</scope>
    <source>
        <strain evidence="2">KCTC 52368</strain>
    </source>
</reference>
<sequence>MRKTIIFSVVVFLMVVSVLWAQKSNVEVASGSSIELDYPNYKMYELQLKNNTGAQIDVEVQNKETGEFVRGFGLGPLGRVEVIVEQGSKIVFTNNSKKLGKLAIKMLNTDVKLKPKNTNEDRVSFTLVNPSNKPIPLIIPNVMNPNLSPNSSSGVDLKIGQELLFRNGLKRYVLLTVDETIKEGQKLDVYALLQQRKKELGLK</sequence>
<gene>
    <name evidence="1" type="ORF">ACFSQJ_10220</name>
</gene>
<keyword evidence="2" id="KW-1185">Reference proteome</keyword>
<organism evidence="1 2">
    <name type="scientific">Croceitalea marina</name>
    <dbReference type="NCBI Taxonomy" id="1775166"/>
    <lineage>
        <taxon>Bacteria</taxon>
        <taxon>Pseudomonadati</taxon>
        <taxon>Bacteroidota</taxon>
        <taxon>Flavobacteriia</taxon>
        <taxon>Flavobacteriales</taxon>
        <taxon>Flavobacteriaceae</taxon>
        <taxon>Croceitalea</taxon>
    </lineage>
</organism>
<evidence type="ECO:0000313" key="1">
    <source>
        <dbReference type="EMBL" id="MFD2587307.1"/>
    </source>
</evidence>
<evidence type="ECO:0008006" key="3">
    <source>
        <dbReference type="Google" id="ProtNLM"/>
    </source>
</evidence>
<dbReference type="EMBL" id="JBHULB010000012">
    <property type="protein sequence ID" value="MFD2587307.1"/>
    <property type="molecule type" value="Genomic_DNA"/>
</dbReference>
<protein>
    <recommendedName>
        <fullName evidence="3">Gliding motility-associated protein GldM C-terminal domain-containing protein</fullName>
    </recommendedName>
</protein>
<accession>A0ABW5MVK8</accession>
<dbReference type="RefSeq" id="WP_377766864.1">
    <property type="nucleotide sequence ID" value="NZ_JBHULB010000012.1"/>
</dbReference>